<dbReference type="InterPro" id="IPR045357">
    <property type="entry name" value="Aminopeptidase_N-like_N"/>
</dbReference>
<proteinExistence type="inferred from homology"/>
<evidence type="ECO:0000256" key="11">
    <source>
        <dbReference type="ARBA" id="ARBA00023049"/>
    </source>
</evidence>
<sequence>MTSKAAAPAPGAETSADSYLPGHGNGGYHVRHYDLDLDYRVGPNRLSGTAGLTCVATQALSRLTLDLGEFRVSRVLVDGRPAKFVRHGLKLQVKPARSMAAGTEFRVEVRYVGNPRPVPSRWGDIGWDELTDGALVASQPIGAPSWFPCNDHPADKATYRVTVTTSSSYLVAVTGNLVSRYQSASTATWVFERPEPTATYLMSVQVGRYDDVELVAGPGAGWFSHPEARSFRLRLGFGRASAVESVVSTVPQRAAVPPRLRRAFARDFGRQGRMMDVLQRLFGPYPFGEYVVVVTDDALDDPIEAQGMSIFGANHVDGRRTYERLVAHELAHQWFGNSLTVADWRHIWLNEGFATYAEWLWSEESGGQSADSLARMWHTRMRAKPADVRISDPGVGRMFDERVYKRGALTLHALRGEIGDPAFFALVKAWTAEHRHATVSTEEFVASAEAYAARSLRPFFTAWLETPALPEL</sequence>
<feature type="active site" description="Proton acceptor" evidence="14">
    <location>
        <position position="329"/>
    </location>
</feature>
<feature type="active site" description="Proton donor" evidence="14">
    <location>
        <position position="404"/>
    </location>
</feature>
<feature type="domain" description="Peptidase M1 membrane alanine aminopeptidase" evidence="17">
    <location>
        <begin position="274"/>
        <end position="463"/>
    </location>
</feature>
<keyword evidence="9 19" id="KW-0378">Hydrolase</keyword>
<dbReference type="PANTHER" id="PTHR45726:SF3">
    <property type="entry name" value="LEUKOTRIENE A-4 HYDROLASE"/>
    <property type="match status" value="1"/>
</dbReference>
<comment type="cofactor">
    <cofactor evidence="15">
        <name>Zn(2+)</name>
        <dbReference type="ChEBI" id="CHEBI:29105"/>
    </cofactor>
    <text evidence="15">Binds 1 zinc ion per subunit.</text>
</comment>
<feature type="region of interest" description="Disordered" evidence="16">
    <location>
        <begin position="1"/>
        <end position="20"/>
    </location>
</feature>
<dbReference type="GO" id="GO:0016285">
    <property type="term" value="F:alanyl aminopeptidase activity"/>
    <property type="evidence" value="ECO:0007669"/>
    <property type="project" value="UniProtKB-EC"/>
</dbReference>
<dbReference type="InterPro" id="IPR034015">
    <property type="entry name" value="M1_LTA4H"/>
</dbReference>
<keyword evidence="7" id="KW-0645">Protease</keyword>
<dbReference type="GO" id="GO:0008270">
    <property type="term" value="F:zinc ion binding"/>
    <property type="evidence" value="ECO:0007669"/>
    <property type="project" value="InterPro"/>
</dbReference>
<evidence type="ECO:0000256" key="4">
    <source>
        <dbReference type="ARBA" id="ARBA00012564"/>
    </source>
</evidence>
<feature type="binding site" evidence="15">
    <location>
        <position position="351"/>
    </location>
    <ligand>
        <name>Zn(2+)</name>
        <dbReference type="ChEBI" id="CHEBI:29105"/>
        <note>catalytic</note>
    </ligand>
</feature>
<comment type="catalytic activity">
    <reaction evidence="1">
        <text>Release of an N-terminal amino acid, Xaa-|-Yaa- from a peptide, amide or arylamide. Xaa is preferably Ala, but may be most amino acids including Pro (slow action). When a terminal hydrophobic residue is followed by a prolyl residue, the two may be released as an intact Xaa-Pro dipeptide.</text>
        <dbReference type="EC" id="3.4.11.2"/>
    </reaction>
</comment>
<dbReference type="EMBL" id="CP127294">
    <property type="protein sequence ID" value="WIX75317.1"/>
    <property type="molecule type" value="Genomic_DNA"/>
</dbReference>
<name>A0A9Y2I931_9PSEU</name>
<dbReference type="SUPFAM" id="SSF63737">
    <property type="entry name" value="Leukotriene A4 hydrolase N-terminal domain"/>
    <property type="match status" value="1"/>
</dbReference>
<evidence type="ECO:0000256" key="3">
    <source>
        <dbReference type="ARBA" id="ARBA00010136"/>
    </source>
</evidence>
<evidence type="ECO:0000256" key="14">
    <source>
        <dbReference type="PIRSR" id="PIRSR634015-1"/>
    </source>
</evidence>
<feature type="compositionally biased region" description="Low complexity" evidence="16">
    <location>
        <begin position="1"/>
        <end position="12"/>
    </location>
</feature>
<evidence type="ECO:0000256" key="12">
    <source>
        <dbReference type="ARBA" id="ARBA00029811"/>
    </source>
</evidence>
<evidence type="ECO:0000256" key="5">
    <source>
        <dbReference type="ARBA" id="ARBA00015611"/>
    </source>
</evidence>
<dbReference type="PANTHER" id="PTHR45726">
    <property type="entry name" value="LEUKOTRIENE A-4 HYDROLASE"/>
    <property type="match status" value="1"/>
</dbReference>
<evidence type="ECO:0000256" key="15">
    <source>
        <dbReference type="PIRSR" id="PIRSR634015-3"/>
    </source>
</evidence>
<dbReference type="RefSeq" id="WP_285966090.1">
    <property type="nucleotide sequence ID" value="NZ_CP127294.1"/>
</dbReference>
<keyword evidence="8 15" id="KW-0479">Metal-binding</keyword>
<keyword evidence="11" id="KW-0482">Metalloprotease</keyword>
<feature type="binding site" evidence="15">
    <location>
        <position position="332"/>
    </location>
    <ligand>
        <name>Zn(2+)</name>
        <dbReference type="ChEBI" id="CHEBI:29105"/>
        <note>catalytic</note>
    </ligand>
</feature>
<keyword evidence="20" id="KW-1185">Reference proteome</keyword>
<dbReference type="CDD" id="cd09603">
    <property type="entry name" value="M1_APN_like"/>
    <property type="match status" value="1"/>
</dbReference>
<dbReference type="AlphaFoldDB" id="A0A9Y2I931"/>
<dbReference type="Proteomes" id="UP001236014">
    <property type="component" value="Chromosome"/>
</dbReference>
<evidence type="ECO:0000256" key="9">
    <source>
        <dbReference type="ARBA" id="ARBA00022801"/>
    </source>
</evidence>
<keyword evidence="19" id="KW-0031">Aminopeptidase</keyword>
<reference evidence="19 20" key="1">
    <citation type="submission" date="2023-06" db="EMBL/GenBank/DDBJ databases">
        <authorList>
            <person name="Oyuntsetseg B."/>
            <person name="Kim S.B."/>
        </authorList>
    </citation>
    <scope>NUCLEOTIDE SEQUENCE [LARGE SCALE GENOMIC DNA]</scope>
    <source>
        <strain evidence="19 20">2-15</strain>
    </source>
</reference>
<dbReference type="InterPro" id="IPR001930">
    <property type="entry name" value="Peptidase_M1"/>
</dbReference>
<comment type="similarity">
    <text evidence="3">Belongs to the peptidase M1 family.</text>
</comment>
<evidence type="ECO:0000256" key="7">
    <source>
        <dbReference type="ARBA" id="ARBA00022670"/>
    </source>
</evidence>
<dbReference type="KEGG" id="acab:QRX50_27760"/>
<evidence type="ECO:0000259" key="17">
    <source>
        <dbReference type="Pfam" id="PF01433"/>
    </source>
</evidence>
<dbReference type="GO" id="GO:0006508">
    <property type="term" value="P:proteolysis"/>
    <property type="evidence" value="ECO:0007669"/>
    <property type="project" value="UniProtKB-KW"/>
</dbReference>
<dbReference type="Gene3D" id="2.60.40.1730">
    <property type="entry name" value="tricorn interacting facor f3 domain"/>
    <property type="match status" value="1"/>
</dbReference>
<protein>
    <recommendedName>
        <fullName evidence="5">Aminopeptidase N</fullName>
        <ecNumber evidence="4">3.4.11.2</ecNumber>
    </recommendedName>
    <alternativeName>
        <fullName evidence="12">Alanine aminopeptidase</fullName>
    </alternativeName>
    <alternativeName>
        <fullName evidence="13">Lysyl aminopeptidase</fullName>
    </alternativeName>
</protein>
<evidence type="ECO:0000313" key="19">
    <source>
        <dbReference type="EMBL" id="WIX75317.1"/>
    </source>
</evidence>
<evidence type="ECO:0000256" key="1">
    <source>
        <dbReference type="ARBA" id="ARBA00000098"/>
    </source>
</evidence>
<dbReference type="EC" id="3.4.11.2" evidence="4"/>
<evidence type="ECO:0000256" key="6">
    <source>
        <dbReference type="ARBA" id="ARBA00022490"/>
    </source>
</evidence>
<dbReference type="GO" id="GO:0008237">
    <property type="term" value="F:metallopeptidase activity"/>
    <property type="evidence" value="ECO:0007669"/>
    <property type="project" value="UniProtKB-KW"/>
</dbReference>
<comment type="subcellular location">
    <subcellularLocation>
        <location evidence="2">Cytoplasm</location>
    </subcellularLocation>
</comment>
<dbReference type="SUPFAM" id="SSF55486">
    <property type="entry name" value="Metalloproteases ('zincins'), catalytic domain"/>
    <property type="match status" value="1"/>
</dbReference>
<dbReference type="Pfam" id="PF01433">
    <property type="entry name" value="Peptidase_M1"/>
    <property type="match status" value="1"/>
</dbReference>
<dbReference type="GO" id="GO:0005737">
    <property type="term" value="C:cytoplasm"/>
    <property type="evidence" value="ECO:0007669"/>
    <property type="project" value="UniProtKB-SubCell"/>
</dbReference>
<dbReference type="PRINTS" id="PR00756">
    <property type="entry name" value="ALADIPTASE"/>
</dbReference>
<evidence type="ECO:0000259" key="18">
    <source>
        <dbReference type="Pfam" id="PF17900"/>
    </source>
</evidence>
<accession>A0A9Y2I931</accession>
<evidence type="ECO:0000256" key="8">
    <source>
        <dbReference type="ARBA" id="ARBA00022723"/>
    </source>
</evidence>
<dbReference type="InterPro" id="IPR027268">
    <property type="entry name" value="Peptidase_M4/M1_CTD_sf"/>
</dbReference>
<evidence type="ECO:0000256" key="16">
    <source>
        <dbReference type="SAM" id="MobiDB-lite"/>
    </source>
</evidence>
<dbReference type="InterPro" id="IPR014782">
    <property type="entry name" value="Peptidase_M1_dom"/>
</dbReference>
<evidence type="ECO:0000313" key="20">
    <source>
        <dbReference type="Proteomes" id="UP001236014"/>
    </source>
</evidence>
<dbReference type="Pfam" id="PF17900">
    <property type="entry name" value="Peptidase_M1_N"/>
    <property type="match status" value="1"/>
</dbReference>
<evidence type="ECO:0000256" key="13">
    <source>
        <dbReference type="ARBA" id="ARBA00031533"/>
    </source>
</evidence>
<evidence type="ECO:0000256" key="2">
    <source>
        <dbReference type="ARBA" id="ARBA00004496"/>
    </source>
</evidence>
<feature type="binding site" evidence="15">
    <location>
        <position position="328"/>
    </location>
    <ligand>
        <name>Zn(2+)</name>
        <dbReference type="ChEBI" id="CHEBI:29105"/>
        <note>catalytic</note>
    </ligand>
</feature>
<gene>
    <name evidence="19" type="ORF">QRX50_27760</name>
</gene>
<dbReference type="InterPro" id="IPR042097">
    <property type="entry name" value="Aminopeptidase_N-like_N_sf"/>
</dbReference>
<keyword evidence="10 15" id="KW-0862">Zinc</keyword>
<organism evidence="19 20">
    <name type="scientific">Amycolatopsis carbonis</name>
    <dbReference type="NCBI Taxonomy" id="715471"/>
    <lineage>
        <taxon>Bacteria</taxon>
        <taxon>Bacillati</taxon>
        <taxon>Actinomycetota</taxon>
        <taxon>Actinomycetes</taxon>
        <taxon>Pseudonocardiales</taxon>
        <taxon>Pseudonocardiaceae</taxon>
        <taxon>Amycolatopsis</taxon>
    </lineage>
</organism>
<feature type="domain" description="Aminopeptidase N-like N-terminal" evidence="18">
    <location>
        <begin position="31"/>
        <end position="201"/>
    </location>
</feature>
<keyword evidence="6" id="KW-0963">Cytoplasm</keyword>
<evidence type="ECO:0000256" key="10">
    <source>
        <dbReference type="ARBA" id="ARBA00022833"/>
    </source>
</evidence>
<dbReference type="Gene3D" id="1.10.390.10">
    <property type="entry name" value="Neutral Protease Domain 2"/>
    <property type="match status" value="1"/>
</dbReference>